<dbReference type="SUPFAM" id="SSF53335">
    <property type="entry name" value="S-adenosyl-L-methionine-dependent methyltransferases"/>
    <property type="match status" value="1"/>
</dbReference>
<dbReference type="PANTHER" id="PTHR42933:SF4">
    <property type="entry name" value="TYPE I RESTRICTION ENZYME ECOKI METHYLASE SUBUNIT"/>
    <property type="match status" value="1"/>
</dbReference>
<evidence type="ECO:0000256" key="2">
    <source>
        <dbReference type="ARBA" id="ARBA00022603"/>
    </source>
</evidence>
<dbReference type="PANTHER" id="PTHR42933">
    <property type="entry name" value="SLR6095 PROTEIN"/>
    <property type="match status" value="1"/>
</dbReference>
<proteinExistence type="predicted"/>
<dbReference type="EC" id="2.1.1.72" evidence="1"/>
<name>A0A6J7RZ77_9ZZZZ</name>
<evidence type="ECO:0000256" key="3">
    <source>
        <dbReference type="ARBA" id="ARBA00022679"/>
    </source>
</evidence>
<dbReference type="InterPro" id="IPR003356">
    <property type="entry name" value="DNA_methylase_A-5"/>
</dbReference>
<comment type="catalytic activity">
    <reaction evidence="6">
        <text>a 2'-deoxyadenosine in DNA + S-adenosyl-L-methionine = an N(6)-methyl-2'-deoxyadenosine in DNA + S-adenosyl-L-homocysteine + H(+)</text>
        <dbReference type="Rhea" id="RHEA:15197"/>
        <dbReference type="Rhea" id="RHEA-COMP:12418"/>
        <dbReference type="Rhea" id="RHEA-COMP:12419"/>
        <dbReference type="ChEBI" id="CHEBI:15378"/>
        <dbReference type="ChEBI" id="CHEBI:57856"/>
        <dbReference type="ChEBI" id="CHEBI:59789"/>
        <dbReference type="ChEBI" id="CHEBI:90615"/>
        <dbReference type="ChEBI" id="CHEBI:90616"/>
        <dbReference type="EC" id="2.1.1.72"/>
    </reaction>
</comment>
<sequence length="200" mass="21977">MVLANPPFGGKERAEVQQNFPIKTGETASLFLQHFIKILKAGGKAGVVIKNTFLSNTDNASIALRKQLLENCNLHTVLDLPGGTFTGAGVKTVVLFFEKGSATQNVWFYQLNLDRNLGKTNALNEKDLVEFVELQKTKAESENSWSIAVKDIDQTTFDLSAKNPNKKEEVALRQPADILEAMKALDEESAAILDSILDLL</sequence>
<dbReference type="AlphaFoldDB" id="A0A6J7RZ77"/>
<dbReference type="GO" id="GO:0009007">
    <property type="term" value="F:site-specific DNA-methyltransferase (adenine-specific) activity"/>
    <property type="evidence" value="ECO:0007669"/>
    <property type="project" value="UniProtKB-EC"/>
</dbReference>
<dbReference type="InterPro" id="IPR051537">
    <property type="entry name" value="DNA_Adenine_Mtase"/>
</dbReference>
<feature type="domain" description="DNA methylase adenine-specific" evidence="7">
    <location>
        <begin position="1"/>
        <end position="169"/>
    </location>
</feature>
<dbReference type="GO" id="GO:0032259">
    <property type="term" value="P:methylation"/>
    <property type="evidence" value="ECO:0007669"/>
    <property type="project" value="UniProtKB-KW"/>
</dbReference>
<evidence type="ECO:0000256" key="5">
    <source>
        <dbReference type="ARBA" id="ARBA00022747"/>
    </source>
</evidence>
<evidence type="ECO:0000259" key="7">
    <source>
        <dbReference type="Pfam" id="PF02384"/>
    </source>
</evidence>
<reference evidence="8" key="1">
    <citation type="submission" date="2020-05" db="EMBL/GenBank/DDBJ databases">
        <authorList>
            <person name="Chiriac C."/>
            <person name="Salcher M."/>
            <person name="Ghai R."/>
            <person name="Kavagutti S V."/>
        </authorList>
    </citation>
    <scope>NUCLEOTIDE SEQUENCE</scope>
</reference>
<accession>A0A6J7RZ77</accession>
<gene>
    <name evidence="8" type="ORF">UFOPK4112_02001</name>
</gene>
<evidence type="ECO:0000313" key="8">
    <source>
        <dbReference type="EMBL" id="CAB5034234.1"/>
    </source>
</evidence>
<keyword evidence="4" id="KW-0949">S-adenosyl-L-methionine</keyword>
<keyword evidence="3" id="KW-0808">Transferase</keyword>
<keyword evidence="2" id="KW-0489">Methyltransferase</keyword>
<dbReference type="Gene3D" id="3.40.50.150">
    <property type="entry name" value="Vaccinia Virus protein VP39"/>
    <property type="match status" value="1"/>
</dbReference>
<keyword evidence="5" id="KW-0680">Restriction system</keyword>
<dbReference type="GO" id="GO:0008170">
    <property type="term" value="F:N-methyltransferase activity"/>
    <property type="evidence" value="ECO:0007669"/>
    <property type="project" value="InterPro"/>
</dbReference>
<evidence type="ECO:0000256" key="4">
    <source>
        <dbReference type="ARBA" id="ARBA00022691"/>
    </source>
</evidence>
<evidence type="ECO:0000256" key="6">
    <source>
        <dbReference type="ARBA" id="ARBA00047942"/>
    </source>
</evidence>
<dbReference type="InterPro" id="IPR029063">
    <property type="entry name" value="SAM-dependent_MTases_sf"/>
</dbReference>
<dbReference type="GO" id="GO:0009307">
    <property type="term" value="P:DNA restriction-modification system"/>
    <property type="evidence" value="ECO:0007669"/>
    <property type="project" value="UniProtKB-KW"/>
</dbReference>
<evidence type="ECO:0000256" key="1">
    <source>
        <dbReference type="ARBA" id="ARBA00011900"/>
    </source>
</evidence>
<organism evidence="8">
    <name type="scientific">freshwater metagenome</name>
    <dbReference type="NCBI Taxonomy" id="449393"/>
    <lineage>
        <taxon>unclassified sequences</taxon>
        <taxon>metagenomes</taxon>
        <taxon>ecological metagenomes</taxon>
    </lineage>
</organism>
<dbReference type="Pfam" id="PF02384">
    <property type="entry name" value="N6_Mtase"/>
    <property type="match status" value="1"/>
</dbReference>
<dbReference type="GO" id="GO:0003677">
    <property type="term" value="F:DNA binding"/>
    <property type="evidence" value="ECO:0007669"/>
    <property type="project" value="InterPro"/>
</dbReference>
<dbReference type="EMBL" id="CAFBPM010000058">
    <property type="protein sequence ID" value="CAB5034234.1"/>
    <property type="molecule type" value="Genomic_DNA"/>
</dbReference>
<protein>
    <recommendedName>
        <fullName evidence="1">site-specific DNA-methyltransferase (adenine-specific)</fullName>
        <ecNumber evidence="1">2.1.1.72</ecNumber>
    </recommendedName>
</protein>